<sequence>MTSIKQSAWTGMVSIDDTALAVTDTGGSGRPVVYLNGSYADQSHWRRVITDLGSGYRHITYDERARGKSKRAGDYSFEACLRDLDAVLTARGVDRPILVGWSYGAMLAVHWAARNPDRIAGVVSVDGAMPHEWLDDAAREQVRKLFRRMSPLFPIARPLGLAARMSAAQHAEINIEINELCTPAALNPVFDRVTVPTRYVLATGGNLGGDPKLMEKIRADLDPVVARNPNIRVSAKVASNHSKILRKDFRAVADAVREVAATREHHNVG</sequence>
<dbReference type="SUPFAM" id="SSF53474">
    <property type="entry name" value="alpha/beta-Hydrolases"/>
    <property type="match status" value="1"/>
</dbReference>
<evidence type="ECO:0000313" key="3">
    <source>
        <dbReference type="EMBL" id="XDV68240.1"/>
    </source>
</evidence>
<feature type="domain" description="AB hydrolase-1" evidence="2">
    <location>
        <begin position="31"/>
        <end position="143"/>
    </location>
</feature>
<keyword evidence="1 3" id="KW-0378">Hydrolase</keyword>
<dbReference type="AlphaFoldDB" id="A0AB39YDT6"/>
<name>A0AB39YDT6_9ACTN</name>
<gene>
    <name evidence="3" type="ORF">AB5J51_37560</name>
</gene>
<proteinExistence type="predicted"/>
<protein>
    <submittedName>
        <fullName evidence="3">Alpha/beta fold hydrolase</fullName>
    </submittedName>
</protein>
<evidence type="ECO:0000256" key="1">
    <source>
        <dbReference type="ARBA" id="ARBA00022801"/>
    </source>
</evidence>
<dbReference type="PANTHER" id="PTHR43798">
    <property type="entry name" value="MONOACYLGLYCEROL LIPASE"/>
    <property type="match status" value="1"/>
</dbReference>
<dbReference type="Pfam" id="PF00561">
    <property type="entry name" value="Abhydrolase_1"/>
    <property type="match status" value="1"/>
</dbReference>
<dbReference type="InterPro" id="IPR050266">
    <property type="entry name" value="AB_hydrolase_sf"/>
</dbReference>
<dbReference type="EMBL" id="CP165727">
    <property type="protein sequence ID" value="XDV68240.1"/>
    <property type="molecule type" value="Genomic_DNA"/>
</dbReference>
<dbReference type="GO" id="GO:0016020">
    <property type="term" value="C:membrane"/>
    <property type="evidence" value="ECO:0007669"/>
    <property type="project" value="TreeGrafter"/>
</dbReference>
<dbReference type="PANTHER" id="PTHR43798:SF31">
    <property type="entry name" value="AB HYDROLASE SUPERFAMILY PROTEIN YCLE"/>
    <property type="match status" value="1"/>
</dbReference>
<organism evidence="3">
    <name type="scientific">Streptomyces sp. R33</name>
    <dbReference type="NCBI Taxonomy" id="3238629"/>
    <lineage>
        <taxon>Bacteria</taxon>
        <taxon>Bacillati</taxon>
        <taxon>Actinomycetota</taxon>
        <taxon>Actinomycetes</taxon>
        <taxon>Kitasatosporales</taxon>
        <taxon>Streptomycetaceae</taxon>
        <taxon>Streptomyces</taxon>
    </lineage>
</organism>
<dbReference type="GO" id="GO:0016787">
    <property type="term" value="F:hydrolase activity"/>
    <property type="evidence" value="ECO:0007669"/>
    <property type="project" value="UniProtKB-KW"/>
</dbReference>
<dbReference type="RefSeq" id="WP_369779795.1">
    <property type="nucleotide sequence ID" value="NZ_CP165727.1"/>
</dbReference>
<accession>A0AB39YDT6</accession>
<dbReference type="InterPro" id="IPR029058">
    <property type="entry name" value="AB_hydrolase_fold"/>
</dbReference>
<reference evidence="3" key="1">
    <citation type="submission" date="2024-08" db="EMBL/GenBank/DDBJ databases">
        <authorList>
            <person name="Yu S.T."/>
        </authorList>
    </citation>
    <scope>NUCLEOTIDE SEQUENCE</scope>
    <source>
        <strain evidence="3">R33</strain>
    </source>
</reference>
<dbReference type="InterPro" id="IPR000073">
    <property type="entry name" value="AB_hydrolase_1"/>
</dbReference>
<dbReference type="Gene3D" id="3.40.50.1820">
    <property type="entry name" value="alpha/beta hydrolase"/>
    <property type="match status" value="1"/>
</dbReference>
<evidence type="ECO:0000259" key="2">
    <source>
        <dbReference type="Pfam" id="PF00561"/>
    </source>
</evidence>